<dbReference type="AlphaFoldDB" id="A0AAD7TQZ6"/>
<evidence type="ECO:0000313" key="2">
    <source>
        <dbReference type="Proteomes" id="UP001215151"/>
    </source>
</evidence>
<accession>A0AAD7TQZ6</accession>
<proteinExistence type="predicted"/>
<gene>
    <name evidence="1" type="ORF">ONZ51_g7005</name>
</gene>
<organism evidence="1 2">
    <name type="scientific">Trametes cubensis</name>
    <dbReference type="NCBI Taxonomy" id="1111947"/>
    <lineage>
        <taxon>Eukaryota</taxon>
        <taxon>Fungi</taxon>
        <taxon>Dikarya</taxon>
        <taxon>Basidiomycota</taxon>
        <taxon>Agaricomycotina</taxon>
        <taxon>Agaricomycetes</taxon>
        <taxon>Polyporales</taxon>
        <taxon>Polyporaceae</taxon>
        <taxon>Trametes</taxon>
    </lineage>
</organism>
<evidence type="ECO:0000313" key="1">
    <source>
        <dbReference type="EMBL" id="KAJ8474760.1"/>
    </source>
</evidence>
<reference evidence="1" key="1">
    <citation type="submission" date="2022-11" db="EMBL/GenBank/DDBJ databases">
        <title>Genome Sequence of Cubamyces cubensis.</title>
        <authorList>
            <person name="Buettner E."/>
        </authorList>
    </citation>
    <scope>NUCLEOTIDE SEQUENCE</scope>
    <source>
        <strain evidence="1">MPL-01</strain>
    </source>
</reference>
<comment type="caution">
    <text evidence="1">The sequence shown here is derived from an EMBL/GenBank/DDBJ whole genome shotgun (WGS) entry which is preliminary data.</text>
</comment>
<keyword evidence="2" id="KW-1185">Reference proteome</keyword>
<name>A0AAD7TQZ6_9APHY</name>
<sequence length="114" mass="13249">MTEARAEIRRVVRECLCAITDEPTARMRWVKAAYMRDVVARYRVRIEGWPLEDMPFQNPCNLSSVKELKFLILRWTEGKTYFRKITECEFQCMVSDPTPWIGGVEGGQEAGDDV</sequence>
<protein>
    <submittedName>
        <fullName evidence="1">Uncharacterized protein</fullName>
    </submittedName>
</protein>
<dbReference type="Proteomes" id="UP001215151">
    <property type="component" value="Unassembled WGS sequence"/>
</dbReference>
<dbReference type="EMBL" id="JAPEVG010000178">
    <property type="protein sequence ID" value="KAJ8474760.1"/>
    <property type="molecule type" value="Genomic_DNA"/>
</dbReference>